<accession>A0AAD8SYK4</accession>
<dbReference type="EMBL" id="JAUUTY010000003">
    <property type="protein sequence ID" value="KAK1666733.1"/>
    <property type="molecule type" value="Genomic_DNA"/>
</dbReference>
<feature type="compositionally biased region" description="Basic and acidic residues" evidence="1">
    <location>
        <begin position="49"/>
        <end position="58"/>
    </location>
</feature>
<dbReference type="AlphaFoldDB" id="A0AAD8SYK4"/>
<evidence type="ECO:0000313" key="2">
    <source>
        <dbReference type="EMBL" id="KAK1666733.1"/>
    </source>
</evidence>
<reference evidence="2" key="1">
    <citation type="submission" date="2023-07" db="EMBL/GenBank/DDBJ databases">
        <title>A chromosome-level genome assembly of Lolium multiflorum.</title>
        <authorList>
            <person name="Chen Y."/>
            <person name="Copetti D."/>
            <person name="Kolliker R."/>
            <person name="Studer B."/>
        </authorList>
    </citation>
    <scope>NUCLEOTIDE SEQUENCE</scope>
    <source>
        <strain evidence="2">02402/16</strain>
        <tissue evidence="2">Leaf</tissue>
    </source>
</reference>
<gene>
    <name evidence="2" type="ORF">QYE76_054892</name>
</gene>
<dbReference type="InterPro" id="IPR006912">
    <property type="entry name" value="Harbinger_derived_prot"/>
</dbReference>
<feature type="compositionally biased region" description="Basic residues" evidence="1">
    <location>
        <begin position="36"/>
        <end position="48"/>
    </location>
</feature>
<comment type="caution">
    <text evidence="2">The sequence shown here is derived from an EMBL/GenBank/DDBJ whole genome shotgun (WGS) entry which is preliminary data.</text>
</comment>
<sequence>MRWLLRRTSKRSTTTAGAFAIIASLRDMLGEAEKRKSRAARIKAGRKSKPGERMEGHAMPHNDYFADGATHADNFRRRCKMSKGLFMNILHGVRDDYLRMSESAIECMYKLCRSCGGKVWQILLERANEEETARIMAQNAARGFPGMLGSIDCMAWKNCRLLGKRSPVQQTSGMACSTMRSMATNIPKAII</sequence>
<dbReference type="PANTHER" id="PTHR47150">
    <property type="entry name" value="OS12G0169200 PROTEIN"/>
    <property type="match status" value="1"/>
</dbReference>
<dbReference type="PANTHER" id="PTHR47150:SF5">
    <property type="entry name" value="OS07G0546750 PROTEIN"/>
    <property type="match status" value="1"/>
</dbReference>
<feature type="region of interest" description="Disordered" evidence="1">
    <location>
        <begin position="36"/>
        <end position="58"/>
    </location>
</feature>
<dbReference type="Proteomes" id="UP001231189">
    <property type="component" value="Unassembled WGS sequence"/>
</dbReference>
<name>A0AAD8SYK4_LOLMU</name>
<proteinExistence type="predicted"/>
<dbReference type="Pfam" id="PF04827">
    <property type="entry name" value="Plant_tran"/>
    <property type="match status" value="1"/>
</dbReference>
<keyword evidence="3" id="KW-1185">Reference proteome</keyword>
<organism evidence="2 3">
    <name type="scientific">Lolium multiflorum</name>
    <name type="common">Italian ryegrass</name>
    <name type="synonym">Lolium perenne subsp. multiflorum</name>
    <dbReference type="NCBI Taxonomy" id="4521"/>
    <lineage>
        <taxon>Eukaryota</taxon>
        <taxon>Viridiplantae</taxon>
        <taxon>Streptophyta</taxon>
        <taxon>Embryophyta</taxon>
        <taxon>Tracheophyta</taxon>
        <taxon>Spermatophyta</taxon>
        <taxon>Magnoliopsida</taxon>
        <taxon>Liliopsida</taxon>
        <taxon>Poales</taxon>
        <taxon>Poaceae</taxon>
        <taxon>BOP clade</taxon>
        <taxon>Pooideae</taxon>
        <taxon>Poodae</taxon>
        <taxon>Poeae</taxon>
        <taxon>Poeae Chloroplast Group 2 (Poeae type)</taxon>
        <taxon>Loliodinae</taxon>
        <taxon>Loliinae</taxon>
        <taxon>Lolium</taxon>
    </lineage>
</organism>
<protein>
    <submittedName>
        <fullName evidence="2">Uncharacterized protein</fullName>
    </submittedName>
</protein>
<evidence type="ECO:0000256" key="1">
    <source>
        <dbReference type="SAM" id="MobiDB-lite"/>
    </source>
</evidence>
<evidence type="ECO:0000313" key="3">
    <source>
        <dbReference type="Proteomes" id="UP001231189"/>
    </source>
</evidence>